<protein>
    <submittedName>
        <fullName evidence="1">Coat protein, P22 family</fullName>
    </submittedName>
</protein>
<dbReference type="EMBL" id="AKWE02000106">
    <property type="protein sequence ID" value="EMO57790.1"/>
    <property type="molecule type" value="Genomic_DNA"/>
</dbReference>
<keyword evidence="1" id="KW-0167">Capsid protein</keyword>
<proteinExistence type="predicted"/>
<organism evidence="1 2">
    <name type="scientific">Leptospira santarosai str. CBC1416</name>
    <dbReference type="NCBI Taxonomy" id="1193059"/>
    <lineage>
        <taxon>Bacteria</taxon>
        <taxon>Pseudomonadati</taxon>
        <taxon>Spirochaetota</taxon>
        <taxon>Spirochaetia</taxon>
        <taxon>Leptospirales</taxon>
        <taxon>Leptospiraceae</taxon>
        <taxon>Leptospira</taxon>
    </lineage>
</organism>
<gene>
    <name evidence="1" type="ORF">LEP1GSC161_0338</name>
</gene>
<reference evidence="1 2" key="1">
    <citation type="submission" date="2013-01" db="EMBL/GenBank/DDBJ databases">
        <authorList>
            <person name="Harkins D.M."/>
            <person name="Durkin A.S."/>
            <person name="Brinkac L.M."/>
            <person name="Haft D.H."/>
            <person name="Selengut J.D."/>
            <person name="Sanka R."/>
            <person name="DePew J."/>
            <person name="Purushe J."/>
            <person name="Matthias M.A."/>
            <person name="Vinetz J.M."/>
            <person name="Sutton G.G."/>
            <person name="Nierman W.C."/>
            <person name="Fouts D.E."/>
        </authorList>
    </citation>
    <scope>NUCLEOTIDE SEQUENCE [LARGE SCALE GENOMIC DNA]</scope>
    <source>
        <strain evidence="1 2">CBC1416</strain>
    </source>
</reference>
<evidence type="ECO:0000313" key="2">
    <source>
        <dbReference type="Proteomes" id="UP000012149"/>
    </source>
</evidence>
<comment type="caution">
    <text evidence="1">The sequence shown here is derived from an EMBL/GenBank/DDBJ whole genome shotgun (WGS) entry which is preliminary data.</text>
</comment>
<dbReference type="Proteomes" id="UP000012149">
    <property type="component" value="Unassembled WGS sequence"/>
</dbReference>
<name>M6VLS1_9LEPT</name>
<sequence>MANTLLNMIQTYLLPQVLPVLRESLQMPALVRRDLDDAAKTKGDTIRVPLPQNLGLAQSMNTATGSTSTDLDDPYADVKLDHWKYKQFQMDDKEMMDSLSDSIVPSAVEGAIKSLANDIDMSLLSLYKDIPYFSGVAGTTPNTADSIIDVRKMLQKNLVPQDSRKLVLDVEAEANFLGIFKDVEKTGETNALKEASIGRKFGFDTYSDQLIPFHTKGTATGSAQVAGAVAQSETVMNIDGVGGGQTFKKGDLFTIGSYQFVVTQDITANGAGVFNGVRFYPPAPVGGIADNASINVIGSHTPNLAFHKDAFCLVIRSLKEEESESSTIAVAKDPISNIPLRVETWRESGKATRFWRFDILYGFATLRPELAARLLG</sequence>
<accession>M6VLS1</accession>
<dbReference type="AlphaFoldDB" id="M6VLS1"/>
<evidence type="ECO:0000313" key="1">
    <source>
        <dbReference type="EMBL" id="EMO57790.1"/>
    </source>
</evidence>
<keyword evidence="1" id="KW-0946">Virion</keyword>